<dbReference type="Gene3D" id="3.40.50.720">
    <property type="entry name" value="NAD(P)-binding Rossmann-like Domain"/>
    <property type="match status" value="1"/>
</dbReference>
<dbReference type="InterPro" id="IPR036291">
    <property type="entry name" value="NAD(P)-bd_dom_sf"/>
</dbReference>
<accession>H5TYQ5</accession>
<dbReference type="PANTHER" id="PTHR43669:SF3">
    <property type="entry name" value="ALCOHOL DEHYDROGENASE, PUTATIVE (AFU_ORTHOLOGUE AFUA_3G03445)-RELATED"/>
    <property type="match status" value="1"/>
</dbReference>
<feature type="domain" description="Ketoreductase" evidence="3">
    <location>
        <begin position="23"/>
        <end position="201"/>
    </location>
</feature>
<evidence type="ECO:0000256" key="2">
    <source>
        <dbReference type="ARBA" id="ARBA00023002"/>
    </source>
</evidence>
<dbReference type="PROSITE" id="PS00061">
    <property type="entry name" value="ADH_SHORT"/>
    <property type="match status" value="1"/>
</dbReference>
<dbReference type="PRINTS" id="PR00081">
    <property type="entry name" value="GDHRDH"/>
</dbReference>
<reference evidence="4 5" key="1">
    <citation type="submission" date="2012-02" db="EMBL/GenBank/DDBJ databases">
        <title>Whole genome shotgun sequence of Gordonia sputi NBRC 100414.</title>
        <authorList>
            <person name="Yoshida I."/>
            <person name="Hosoyama A."/>
            <person name="Tsuchikane K."/>
            <person name="Katsumata H."/>
            <person name="Yamazaki S."/>
            <person name="Fujita N."/>
        </authorList>
    </citation>
    <scope>NUCLEOTIDE SEQUENCE [LARGE SCALE GENOMIC DNA]</scope>
    <source>
        <strain evidence="4 5">NBRC 100414</strain>
    </source>
</reference>
<name>H5TYQ5_9ACTN</name>
<evidence type="ECO:0000313" key="5">
    <source>
        <dbReference type="Proteomes" id="UP000005845"/>
    </source>
</evidence>
<proteinExistence type="inferred from homology"/>
<organism evidence="4 5">
    <name type="scientific">Gordonia sputi NBRC 100414</name>
    <dbReference type="NCBI Taxonomy" id="1089453"/>
    <lineage>
        <taxon>Bacteria</taxon>
        <taxon>Bacillati</taxon>
        <taxon>Actinomycetota</taxon>
        <taxon>Actinomycetes</taxon>
        <taxon>Mycobacteriales</taxon>
        <taxon>Gordoniaceae</taxon>
        <taxon>Gordonia</taxon>
    </lineage>
</organism>
<gene>
    <name evidence="4" type="ORF">GOSPT_046_00790</name>
</gene>
<dbReference type="eggNOG" id="COG4221">
    <property type="taxonomic scope" value="Bacteria"/>
</dbReference>
<dbReference type="InterPro" id="IPR057326">
    <property type="entry name" value="KR_dom"/>
</dbReference>
<dbReference type="FunFam" id="3.40.50.720:FF:000084">
    <property type="entry name" value="Short-chain dehydrogenase reductase"/>
    <property type="match status" value="1"/>
</dbReference>
<comment type="caution">
    <text evidence="4">The sequence shown here is derived from an EMBL/GenBank/DDBJ whole genome shotgun (WGS) entry which is preliminary data.</text>
</comment>
<dbReference type="RefSeq" id="WP_005204593.1">
    <property type="nucleotide sequence ID" value="NZ_BAFC01000046.1"/>
</dbReference>
<dbReference type="InterPro" id="IPR002347">
    <property type="entry name" value="SDR_fam"/>
</dbReference>
<evidence type="ECO:0000259" key="3">
    <source>
        <dbReference type="SMART" id="SM00822"/>
    </source>
</evidence>
<dbReference type="Pfam" id="PF00106">
    <property type="entry name" value="adh_short"/>
    <property type="match status" value="1"/>
</dbReference>
<dbReference type="GO" id="GO:0016491">
    <property type="term" value="F:oxidoreductase activity"/>
    <property type="evidence" value="ECO:0007669"/>
    <property type="project" value="UniProtKB-KW"/>
</dbReference>
<comment type="similarity">
    <text evidence="1">Belongs to the short-chain dehydrogenases/reductases (SDR) family.</text>
</comment>
<keyword evidence="2" id="KW-0560">Oxidoreductase</keyword>
<dbReference type="Proteomes" id="UP000005845">
    <property type="component" value="Unassembled WGS sequence"/>
</dbReference>
<dbReference type="AlphaFoldDB" id="H5TYQ5"/>
<sequence>MTQEARTQEARTQNENTATLDARIAVVTGAGTGIGAATARTLASRGARVALLGRRIDKLTAVAEEFDGLAIATDVSDPRDVAAAFEEVTQRIGAPDLVVANAGAMLAAPFDDADRDEWRRMLDVNVMGVLDTARAAIPGLRAAAAHGRSADLVLISSIGAHIVLPTYAAYTATKAAVSHLTRTLRAELGPNGIRVRAIEPGMTESDLGRDMTYPGSKEFLAGFAVQNPPIPASAIAEAVAWSVSLPAAVNAASIEVLPTAQG</sequence>
<dbReference type="SUPFAM" id="SSF51735">
    <property type="entry name" value="NAD(P)-binding Rossmann-fold domains"/>
    <property type="match status" value="1"/>
</dbReference>
<keyword evidence="5" id="KW-1185">Reference proteome</keyword>
<evidence type="ECO:0000313" key="4">
    <source>
        <dbReference type="EMBL" id="GAB38613.1"/>
    </source>
</evidence>
<evidence type="ECO:0000256" key="1">
    <source>
        <dbReference type="ARBA" id="ARBA00006484"/>
    </source>
</evidence>
<dbReference type="EMBL" id="BAFC01000046">
    <property type="protein sequence ID" value="GAB38613.1"/>
    <property type="molecule type" value="Genomic_DNA"/>
</dbReference>
<protein>
    <submittedName>
        <fullName evidence="4">Putative oxidoreductase</fullName>
    </submittedName>
</protein>
<dbReference type="InterPro" id="IPR020904">
    <property type="entry name" value="Sc_DH/Rdtase_CS"/>
</dbReference>
<dbReference type="SMART" id="SM00822">
    <property type="entry name" value="PKS_KR"/>
    <property type="match status" value="1"/>
</dbReference>
<dbReference type="PANTHER" id="PTHR43669">
    <property type="entry name" value="5-KETO-D-GLUCONATE 5-REDUCTASE"/>
    <property type="match status" value="1"/>
</dbReference>